<reference evidence="1 2" key="1">
    <citation type="journal article" date="2017" name="Nat. Microbiol.">
        <title>Natural product diversity associated with the nematode symbionts Photorhabdus and Xenorhabdus.</title>
        <authorList>
            <person name="Tobias N.J."/>
            <person name="Wolff H."/>
            <person name="Djahanschiri B."/>
            <person name="Grundmann F."/>
            <person name="Kronenwerth M."/>
            <person name="Shi Y.M."/>
            <person name="Simonyi S."/>
            <person name="Grun P."/>
            <person name="Shapiro-Ilan D."/>
            <person name="Pidot S.J."/>
            <person name="Stinear T.P."/>
            <person name="Ebersberger I."/>
            <person name="Bode H.B."/>
        </authorList>
    </citation>
    <scope>NUCLEOTIDE SEQUENCE [LARGE SCALE GENOMIC DNA]</scope>
    <source>
        <strain evidence="1 2">DSM 17903</strain>
    </source>
</reference>
<dbReference type="EMBL" id="NJAI01000004">
    <property type="protein sequence ID" value="PHM54878.1"/>
    <property type="molecule type" value="Genomic_DNA"/>
</dbReference>
<comment type="caution">
    <text evidence="1">The sequence shown here is derived from an EMBL/GenBank/DDBJ whole genome shotgun (WGS) entry which is preliminary data.</text>
</comment>
<dbReference type="NCBIfam" id="TIGR01600">
    <property type="entry name" value="phage_tail_L"/>
    <property type="match status" value="1"/>
</dbReference>
<dbReference type="GO" id="GO:0046718">
    <property type="term" value="P:symbiont entry into host cell"/>
    <property type="evidence" value="ECO:0007669"/>
    <property type="project" value="InterPro"/>
</dbReference>
<name>A0A2G0Q6M7_XENHO</name>
<evidence type="ECO:0000313" key="2">
    <source>
        <dbReference type="Proteomes" id="UP000225433"/>
    </source>
</evidence>
<dbReference type="AlphaFoldDB" id="A0A2G0Q6M7"/>
<gene>
    <name evidence="1" type="ORF">Xhom_02835</name>
</gene>
<protein>
    <submittedName>
        <fullName evidence="1">Putative tail component of prophage</fullName>
    </submittedName>
</protein>
<dbReference type="GO" id="GO:0051536">
    <property type="term" value="F:iron-sulfur cluster binding"/>
    <property type="evidence" value="ECO:0007669"/>
    <property type="project" value="InterPro"/>
</dbReference>
<dbReference type="Proteomes" id="UP000225433">
    <property type="component" value="Unassembled WGS sequence"/>
</dbReference>
<sequence length="225" mass="24616">MTINATLQRLEPGSKILLFSVDGSVFGGPELYFHNHTIPYAETELENLDNLPMKSIWWQGGLTDTQCCQFGGLYQCPVSGLSKHGSGACHYPHDLCALSGCRSFPEGNPEADPTQEKIDVFYIDSKTSEDNTTIHFALSSPADLQGIQIPTRQIHSLCTCCIRGLYRKSPCGYTGSQYFDIDGNPTDDPSKDDCSGLLSTGCELRFGKGNRSPFGGFPGFVLLKR</sequence>
<organism evidence="1 2">
    <name type="scientific">Xenorhabdus hominickii</name>
    <dbReference type="NCBI Taxonomy" id="351679"/>
    <lineage>
        <taxon>Bacteria</taxon>
        <taxon>Pseudomonadati</taxon>
        <taxon>Pseudomonadota</taxon>
        <taxon>Gammaproteobacteria</taxon>
        <taxon>Enterobacterales</taxon>
        <taxon>Morganellaceae</taxon>
        <taxon>Xenorhabdus</taxon>
    </lineage>
</organism>
<proteinExistence type="predicted"/>
<evidence type="ECO:0000313" key="1">
    <source>
        <dbReference type="EMBL" id="PHM54878.1"/>
    </source>
</evidence>
<dbReference type="GO" id="GO:0030430">
    <property type="term" value="C:host cell cytoplasm"/>
    <property type="evidence" value="ECO:0007669"/>
    <property type="project" value="InterPro"/>
</dbReference>
<dbReference type="InterPro" id="IPR006487">
    <property type="entry name" value="Phage_lambda_L"/>
</dbReference>
<dbReference type="Pfam" id="PF05100">
    <property type="entry name" value="Phage_tail_L"/>
    <property type="match status" value="1"/>
</dbReference>
<dbReference type="RefSeq" id="WP_244590782.1">
    <property type="nucleotide sequence ID" value="NZ_CAWNQJ010000068.1"/>
</dbReference>
<accession>A0A2G0Q6M7</accession>